<evidence type="ECO:0000256" key="1">
    <source>
        <dbReference type="SAM" id="Phobius"/>
    </source>
</evidence>
<dbReference type="PANTHER" id="PTHR30273">
    <property type="entry name" value="PERIPLASMIC SIGNAL SENSOR AND SIGMA FACTOR ACTIVATOR FECR-RELATED"/>
    <property type="match status" value="1"/>
</dbReference>
<feature type="domain" description="FecR protein" evidence="2">
    <location>
        <begin position="178"/>
        <end position="272"/>
    </location>
</feature>
<name>A0A419X3H3_9BACT</name>
<dbReference type="Gene3D" id="2.60.120.1440">
    <property type="match status" value="1"/>
</dbReference>
<accession>A0A419X3H3</accession>
<feature type="transmembrane region" description="Helical" evidence="1">
    <location>
        <begin position="79"/>
        <end position="98"/>
    </location>
</feature>
<dbReference type="Gene3D" id="3.55.50.30">
    <property type="match status" value="1"/>
</dbReference>
<keyword evidence="1" id="KW-0812">Transmembrane</keyword>
<feature type="domain" description="Protein FecR C-terminal" evidence="3">
    <location>
        <begin position="318"/>
        <end position="387"/>
    </location>
</feature>
<keyword evidence="1" id="KW-1133">Transmembrane helix</keyword>
<sequence length="390" mass="44812">MQKIDWEIIYRKVNGSISKQDEIKLENWLQGSESHRDYYQKVIQFYEKSEEELQEVPDHLDQFISRLQTKRRRLFIDRVQSYAAVIMLPLLVATGVFLKSTIEKNEQLAKLTKSQLEMPVIKNQAVLITSNGETHELKADEFLQINDQSGVVIRRNNESGLKYENIASVANEQLAYNTLKTAKGGEYQLELADGTMVHLNCDSELKYPVAFGADERRVQLKGEAYFDVRKNGKPFIVQVDDMAVKVLGTKFNVMAYQDEESVQTTLVSGKVRVFVNAEGKSESLDLSPGKQSGWNKSLGILSSREVDVNLYTSWVDGYFRFENQKLEDLMKTISRWYDVKILYQQSALKGKRLTGKLYRFDNFSVITEMIEKISGVKIEHTEQTILISNK</sequence>
<dbReference type="PANTHER" id="PTHR30273:SF2">
    <property type="entry name" value="PROTEIN FECR"/>
    <property type="match status" value="1"/>
</dbReference>
<evidence type="ECO:0000313" key="4">
    <source>
        <dbReference type="EMBL" id="RKE02252.1"/>
    </source>
</evidence>
<protein>
    <submittedName>
        <fullName evidence="4">FecR family protein</fullName>
    </submittedName>
</protein>
<dbReference type="GO" id="GO:0016989">
    <property type="term" value="F:sigma factor antagonist activity"/>
    <property type="evidence" value="ECO:0007669"/>
    <property type="project" value="TreeGrafter"/>
</dbReference>
<gene>
    <name evidence="4" type="ORF">BXY64_2340</name>
</gene>
<dbReference type="EMBL" id="RAPQ01000009">
    <property type="protein sequence ID" value="RKE02252.1"/>
    <property type="molecule type" value="Genomic_DNA"/>
</dbReference>
<keyword evidence="5" id="KW-1185">Reference proteome</keyword>
<evidence type="ECO:0000313" key="5">
    <source>
        <dbReference type="Proteomes" id="UP000284531"/>
    </source>
</evidence>
<reference evidence="4 5" key="1">
    <citation type="submission" date="2018-09" db="EMBL/GenBank/DDBJ databases">
        <title>Genomic Encyclopedia of Archaeal and Bacterial Type Strains, Phase II (KMG-II): from individual species to whole genera.</title>
        <authorList>
            <person name="Goeker M."/>
        </authorList>
    </citation>
    <scope>NUCLEOTIDE SEQUENCE [LARGE SCALE GENOMIC DNA]</scope>
    <source>
        <strain evidence="4 5">DSM 21950</strain>
    </source>
</reference>
<comment type="caution">
    <text evidence="4">The sequence shown here is derived from an EMBL/GenBank/DDBJ whole genome shotgun (WGS) entry which is preliminary data.</text>
</comment>
<evidence type="ECO:0000259" key="3">
    <source>
        <dbReference type="Pfam" id="PF16344"/>
    </source>
</evidence>
<evidence type="ECO:0000259" key="2">
    <source>
        <dbReference type="Pfam" id="PF04773"/>
    </source>
</evidence>
<dbReference type="InterPro" id="IPR012373">
    <property type="entry name" value="Ferrdict_sens_TM"/>
</dbReference>
<dbReference type="OrthoDB" id="1082779at2"/>
<proteinExistence type="predicted"/>
<keyword evidence="1" id="KW-0472">Membrane</keyword>
<dbReference type="InterPro" id="IPR006860">
    <property type="entry name" value="FecR"/>
</dbReference>
<dbReference type="InterPro" id="IPR032508">
    <property type="entry name" value="FecR_C"/>
</dbReference>
<dbReference type="RefSeq" id="WP_120240130.1">
    <property type="nucleotide sequence ID" value="NZ_RAPQ01000009.1"/>
</dbReference>
<dbReference type="Proteomes" id="UP000284531">
    <property type="component" value="Unassembled WGS sequence"/>
</dbReference>
<organism evidence="4 5">
    <name type="scientific">Marinifilum flexuosum</name>
    <dbReference type="NCBI Taxonomy" id="1117708"/>
    <lineage>
        <taxon>Bacteria</taxon>
        <taxon>Pseudomonadati</taxon>
        <taxon>Bacteroidota</taxon>
        <taxon>Bacteroidia</taxon>
        <taxon>Marinilabiliales</taxon>
        <taxon>Marinifilaceae</taxon>
    </lineage>
</organism>
<dbReference type="Pfam" id="PF04773">
    <property type="entry name" value="FecR"/>
    <property type="match status" value="1"/>
</dbReference>
<dbReference type="Pfam" id="PF16344">
    <property type="entry name" value="FecR_C"/>
    <property type="match status" value="1"/>
</dbReference>
<dbReference type="AlphaFoldDB" id="A0A419X3H3"/>